<reference evidence="1 2" key="1">
    <citation type="submission" date="2019-03" db="EMBL/GenBank/DDBJ databases">
        <title>Genomic Encyclopedia of Type Strains, Phase IV (KMG-IV): sequencing the most valuable type-strain genomes for metagenomic binning, comparative biology and taxonomic classification.</title>
        <authorList>
            <person name="Goeker M."/>
        </authorList>
    </citation>
    <scope>NUCLEOTIDE SEQUENCE [LARGE SCALE GENOMIC DNA]</scope>
    <source>
        <strain evidence="1 2">DSM 24629</strain>
    </source>
</reference>
<dbReference type="AlphaFoldDB" id="A0A4R3MLX0"/>
<protein>
    <submittedName>
        <fullName evidence="1">Uncharacterized protein</fullName>
    </submittedName>
</protein>
<accession>A0A4R3MLX0</accession>
<keyword evidence="2" id="KW-1185">Reference proteome</keyword>
<sequence length="143" mass="16829">MFNQNKQNQVDGFNCAPKATIKIPIPQEVALLLADIFNQKIGAVNISLEELQNEGTQLVISSIITKKTSGNRKYGLYGIYKEDELKQLKEEMSKIIKEKFKMDEEELLEYFSKINKEENERLEQEILEDEDWEDWEEDDVLYF</sequence>
<comment type="caution">
    <text evidence="1">The sequence shown here is derived from an EMBL/GenBank/DDBJ whole genome shotgun (WGS) entry which is preliminary data.</text>
</comment>
<proteinExistence type="predicted"/>
<evidence type="ECO:0000313" key="2">
    <source>
        <dbReference type="Proteomes" id="UP000294902"/>
    </source>
</evidence>
<dbReference type="EMBL" id="SMAL01000003">
    <property type="protein sequence ID" value="TCT15678.1"/>
    <property type="molecule type" value="Genomic_DNA"/>
</dbReference>
<name>A0A4R3MLX0_9FIRM</name>
<gene>
    <name evidence="1" type="ORF">EDC18_103389</name>
</gene>
<dbReference type="Proteomes" id="UP000294902">
    <property type="component" value="Unassembled WGS sequence"/>
</dbReference>
<evidence type="ECO:0000313" key="1">
    <source>
        <dbReference type="EMBL" id="TCT15678.1"/>
    </source>
</evidence>
<organism evidence="1 2">
    <name type="scientific">Natranaerovirga pectinivora</name>
    <dbReference type="NCBI Taxonomy" id="682400"/>
    <lineage>
        <taxon>Bacteria</taxon>
        <taxon>Bacillati</taxon>
        <taxon>Bacillota</taxon>
        <taxon>Clostridia</taxon>
        <taxon>Lachnospirales</taxon>
        <taxon>Natranaerovirgaceae</taxon>
        <taxon>Natranaerovirga</taxon>
    </lineage>
</organism>
<dbReference type="RefSeq" id="WP_132251558.1">
    <property type="nucleotide sequence ID" value="NZ_SMAL01000003.1"/>
</dbReference>